<reference evidence="4" key="1">
    <citation type="submission" date="2020-05" db="EMBL/GenBank/DDBJ databases">
        <title>Phylogenomic resolution of chytrid fungi.</title>
        <authorList>
            <person name="Stajich J.E."/>
            <person name="Amses K."/>
            <person name="Simmons R."/>
            <person name="Seto K."/>
            <person name="Myers J."/>
            <person name="Bonds A."/>
            <person name="Quandt C.A."/>
            <person name="Barry K."/>
            <person name="Liu P."/>
            <person name="Grigoriev I."/>
            <person name="Longcore J.E."/>
            <person name="James T.Y."/>
        </authorList>
    </citation>
    <scope>NUCLEOTIDE SEQUENCE</scope>
    <source>
        <strain evidence="4">JEL0318</strain>
    </source>
</reference>
<organism evidence="4 5">
    <name type="scientific">Rhizophlyctis rosea</name>
    <dbReference type="NCBI Taxonomy" id="64517"/>
    <lineage>
        <taxon>Eukaryota</taxon>
        <taxon>Fungi</taxon>
        <taxon>Fungi incertae sedis</taxon>
        <taxon>Chytridiomycota</taxon>
        <taxon>Chytridiomycota incertae sedis</taxon>
        <taxon>Chytridiomycetes</taxon>
        <taxon>Rhizophlyctidales</taxon>
        <taxon>Rhizophlyctidaceae</taxon>
        <taxon>Rhizophlyctis</taxon>
    </lineage>
</organism>
<keyword evidence="1" id="KW-0547">Nucleotide-binding</keyword>
<name>A0AAD5X932_9FUNG</name>
<dbReference type="PANTHER" id="PTHR43514:SF4">
    <property type="entry name" value="ABC TRANSPORTER I FAMILY MEMBER 10"/>
    <property type="match status" value="1"/>
</dbReference>
<feature type="domain" description="ABC transporter" evidence="3">
    <location>
        <begin position="36"/>
        <end position="286"/>
    </location>
</feature>
<dbReference type="AlphaFoldDB" id="A0AAD5X932"/>
<keyword evidence="5" id="KW-1185">Reference proteome</keyword>
<dbReference type="InterPro" id="IPR003593">
    <property type="entry name" value="AAA+_ATPase"/>
</dbReference>
<dbReference type="InterPro" id="IPR027417">
    <property type="entry name" value="P-loop_NTPase"/>
</dbReference>
<dbReference type="EMBL" id="JADGJD010000002">
    <property type="protein sequence ID" value="KAJ3057517.1"/>
    <property type="molecule type" value="Genomic_DNA"/>
</dbReference>
<protein>
    <recommendedName>
        <fullName evidence="3">ABC transporter domain-containing protein</fullName>
    </recommendedName>
</protein>
<dbReference type="InterPro" id="IPR003439">
    <property type="entry name" value="ABC_transporter-like_ATP-bd"/>
</dbReference>
<dbReference type="Pfam" id="PF00005">
    <property type="entry name" value="ABC_tran"/>
    <property type="match status" value="2"/>
</dbReference>
<dbReference type="Gene3D" id="3.40.50.300">
    <property type="entry name" value="P-loop containing nucleotide triphosphate hydrolases"/>
    <property type="match status" value="2"/>
</dbReference>
<proteinExistence type="predicted"/>
<dbReference type="GO" id="GO:0005524">
    <property type="term" value="F:ATP binding"/>
    <property type="evidence" value="ECO:0007669"/>
    <property type="project" value="UniProtKB-KW"/>
</dbReference>
<feature type="domain" description="ABC transporter" evidence="3">
    <location>
        <begin position="307"/>
        <end position="526"/>
    </location>
</feature>
<dbReference type="PANTHER" id="PTHR43514">
    <property type="entry name" value="ABC TRANSPORTER I FAMILY MEMBER 10"/>
    <property type="match status" value="1"/>
</dbReference>
<dbReference type="SMART" id="SM00382">
    <property type="entry name" value="AAA"/>
    <property type="match status" value="2"/>
</dbReference>
<accession>A0AAD5X932</accession>
<evidence type="ECO:0000313" key="5">
    <source>
        <dbReference type="Proteomes" id="UP001212841"/>
    </source>
</evidence>
<dbReference type="InterPro" id="IPR050334">
    <property type="entry name" value="Molybdenum_import_ModC"/>
</dbReference>
<sequence length="526" mass="59617">MLFVKFPAFERSAGCRRQHLIRSRGISTKNDPLIVFQNADVYRYGDTTKPIFRNLDWTLREGETWAVVGPVGSGKTTLAQTLLGRYRIVPAGSVTWPFITKDTTRSVWPQDVIRSVSFKEQSSLFSYTGHYYQQRFERLDEHDNVPTLKTYLLAGAKQVGSSEEEVTTMAQRLGIQHLLDLSFMNLSNGQVRRARIGNALLSKPEMLLLDEPLMGLDVQNRKEVSDILGSILSEGSTRILLVLRPQDEMPDCVTHVIELDKNMRIKWQGLRTEWNEDAHKLSGKGRLDLLREGKGGEAVKGEEEALVELKDVNVSYDKPILTDVNWTIRRGERWGLMGQNGSGKSTLLSLILGDNLQAYANHVKLFGKRRGKGLTLWDIKENTSFLSPELHLYFSQPYTGFQTVSTGFSSLLVLRPLTLTQQDQITQIFAEFDATSLKDKPFYKMSTGEQRLVLLMRALVRKSELVVLDEPFQGMDEEMVERCKGWLDTRLGSEQTLVFVTHHEEELPGSVGRLLTLEGGRVVEHV</sequence>
<gene>
    <name evidence="4" type="ORF">HK097_004039</name>
</gene>
<evidence type="ECO:0000259" key="3">
    <source>
        <dbReference type="PROSITE" id="PS50893"/>
    </source>
</evidence>
<comment type="caution">
    <text evidence="4">The sequence shown here is derived from an EMBL/GenBank/DDBJ whole genome shotgun (WGS) entry which is preliminary data.</text>
</comment>
<dbReference type="PROSITE" id="PS50893">
    <property type="entry name" value="ABC_TRANSPORTER_2"/>
    <property type="match status" value="2"/>
</dbReference>
<keyword evidence="2" id="KW-0067">ATP-binding</keyword>
<evidence type="ECO:0000313" key="4">
    <source>
        <dbReference type="EMBL" id="KAJ3057517.1"/>
    </source>
</evidence>
<dbReference type="SUPFAM" id="SSF52540">
    <property type="entry name" value="P-loop containing nucleoside triphosphate hydrolases"/>
    <property type="match status" value="2"/>
</dbReference>
<evidence type="ECO:0000256" key="1">
    <source>
        <dbReference type="ARBA" id="ARBA00022741"/>
    </source>
</evidence>
<dbReference type="Proteomes" id="UP001212841">
    <property type="component" value="Unassembled WGS sequence"/>
</dbReference>
<dbReference type="GO" id="GO:0016887">
    <property type="term" value="F:ATP hydrolysis activity"/>
    <property type="evidence" value="ECO:0007669"/>
    <property type="project" value="InterPro"/>
</dbReference>
<evidence type="ECO:0000256" key="2">
    <source>
        <dbReference type="ARBA" id="ARBA00022840"/>
    </source>
</evidence>